<dbReference type="SUPFAM" id="SSF52490">
    <property type="entry name" value="Tubulin nucleotide-binding domain-like"/>
    <property type="match status" value="1"/>
</dbReference>
<dbReference type="PROSITE" id="PS51257">
    <property type="entry name" value="PROKAR_LIPOPROTEIN"/>
    <property type="match status" value="1"/>
</dbReference>
<dbReference type="InterPro" id="IPR023123">
    <property type="entry name" value="Tubulin_C"/>
</dbReference>
<dbReference type="PANTHER" id="PTHR11588">
    <property type="entry name" value="TUBULIN"/>
    <property type="match status" value="1"/>
</dbReference>
<dbReference type="InterPro" id="IPR018316">
    <property type="entry name" value="Tubulin/FtsZ_2-layer-sand-dom"/>
</dbReference>
<dbReference type="InterPro" id="IPR003008">
    <property type="entry name" value="Tubulin_FtsZ_GTPase"/>
</dbReference>
<dbReference type="GO" id="GO:0007017">
    <property type="term" value="P:microtubule-based process"/>
    <property type="evidence" value="ECO:0007669"/>
    <property type="project" value="InterPro"/>
</dbReference>
<evidence type="ECO:0000256" key="5">
    <source>
        <dbReference type="ARBA" id="ARBA00022801"/>
    </source>
</evidence>
<dbReference type="SMART" id="SM00865">
    <property type="entry name" value="Tubulin_C"/>
    <property type="match status" value="1"/>
</dbReference>
<evidence type="ECO:0000256" key="7">
    <source>
        <dbReference type="ARBA" id="ARBA00049117"/>
    </source>
</evidence>
<name>A0A1Q9F1G0_SYMMI</name>
<keyword evidence="14" id="KW-1185">Reference proteome</keyword>
<dbReference type="GO" id="GO:0005874">
    <property type="term" value="C:microtubule"/>
    <property type="evidence" value="ECO:0007669"/>
    <property type="project" value="UniProtKB-KW"/>
</dbReference>
<dbReference type="GO" id="GO:0005525">
    <property type="term" value="F:GTP binding"/>
    <property type="evidence" value="ECO:0007669"/>
    <property type="project" value="UniProtKB-KW"/>
</dbReference>
<reference evidence="13 14" key="1">
    <citation type="submission" date="2016-02" db="EMBL/GenBank/DDBJ databases">
        <title>Genome analysis of coral dinoflagellate symbionts highlights evolutionary adaptations to a symbiotic lifestyle.</title>
        <authorList>
            <person name="Aranda M."/>
            <person name="Li Y."/>
            <person name="Liew Y.J."/>
            <person name="Baumgarten S."/>
            <person name="Simakov O."/>
            <person name="Wilson M."/>
            <person name="Piel J."/>
            <person name="Ashoor H."/>
            <person name="Bougouffa S."/>
            <person name="Bajic V.B."/>
            <person name="Ryu T."/>
            <person name="Ravasi T."/>
            <person name="Bayer T."/>
            <person name="Micklem G."/>
            <person name="Kim H."/>
            <person name="Bhak J."/>
            <person name="Lajeunesse T.C."/>
            <person name="Voolstra C.R."/>
        </authorList>
    </citation>
    <scope>NUCLEOTIDE SEQUENCE [LARGE SCALE GENOMIC DNA]</scope>
    <source>
        <strain evidence="13 14">CCMP2467</strain>
    </source>
</reference>
<accession>A0A1Q9F1G0</accession>
<feature type="domain" description="Tubulin/FtsZ GTPase" evidence="11">
    <location>
        <begin position="1363"/>
        <end position="1574"/>
    </location>
</feature>
<evidence type="ECO:0000313" key="14">
    <source>
        <dbReference type="Proteomes" id="UP000186817"/>
    </source>
</evidence>
<dbReference type="SUPFAM" id="SSF55307">
    <property type="entry name" value="Tubulin C-terminal domain-like"/>
    <property type="match status" value="1"/>
</dbReference>
<dbReference type="InterPro" id="IPR008280">
    <property type="entry name" value="Tub_FtsZ_C"/>
</dbReference>
<evidence type="ECO:0000313" key="13">
    <source>
        <dbReference type="EMBL" id="OLQ13479.1"/>
    </source>
</evidence>
<feature type="chain" id="PRO_5012525573" evidence="10">
    <location>
        <begin position="24"/>
        <end position="2355"/>
    </location>
</feature>
<dbReference type="InterPro" id="IPR000217">
    <property type="entry name" value="Tubulin"/>
</dbReference>
<comment type="similarity">
    <text evidence="1">Belongs to the tubulin family.</text>
</comment>
<feature type="domain" description="Tubulin/FtsZ 2-layer sandwich" evidence="12">
    <location>
        <begin position="1576"/>
        <end position="1721"/>
    </location>
</feature>
<evidence type="ECO:0000259" key="11">
    <source>
        <dbReference type="SMART" id="SM00864"/>
    </source>
</evidence>
<dbReference type="EMBL" id="LSRX01000027">
    <property type="protein sequence ID" value="OLQ13479.1"/>
    <property type="molecule type" value="Genomic_DNA"/>
</dbReference>
<evidence type="ECO:0000259" key="12">
    <source>
        <dbReference type="SMART" id="SM00865"/>
    </source>
</evidence>
<evidence type="ECO:0000256" key="3">
    <source>
        <dbReference type="ARBA" id="ARBA00022701"/>
    </source>
</evidence>
<dbReference type="CDD" id="cd02186">
    <property type="entry name" value="alpha_tubulin"/>
    <property type="match status" value="1"/>
</dbReference>
<comment type="caution">
    <text evidence="13">The sequence shown here is derived from an EMBL/GenBank/DDBJ whole genome shotgun (WGS) entry which is preliminary data.</text>
</comment>
<dbReference type="SMART" id="SM00864">
    <property type="entry name" value="Tubulin"/>
    <property type="match status" value="1"/>
</dbReference>
<dbReference type="InterPro" id="IPR037103">
    <property type="entry name" value="Tubulin/FtsZ-like_C"/>
</dbReference>
<dbReference type="PRINTS" id="PR01161">
    <property type="entry name" value="TUBULIN"/>
</dbReference>
<feature type="region of interest" description="Disordered" evidence="9">
    <location>
        <begin position="29"/>
        <end position="55"/>
    </location>
</feature>
<keyword evidence="5" id="KW-0378">Hydrolase</keyword>
<dbReference type="InterPro" id="IPR002452">
    <property type="entry name" value="Alpha_tubulin"/>
</dbReference>
<keyword evidence="3" id="KW-0493">Microtubule</keyword>
<dbReference type="Gene3D" id="3.30.1330.20">
    <property type="entry name" value="Tubulin/FtsZ, C-terminal domain"/>
    <property type="match status" value="1"/>
</dbReference>
<keyword evidence="4" id="KW-0547">Nucleotide-binding</keyword>
<keyword evidence="6" id="KW-0342">GTP-binding</keyword>
<evidence type="ECO:0000256" key="6">
    <source>
        <dbReference type="ARBA" id="ARBA00023134"/>
    </source>
</evidence>
<dbReference type="Gene3D" id="1.10.287.600">
    <property type="entry name" value="Helix hairpin bin"/>
    <property type="match status" value="1"/>
</dbReference>
<dbReference type="Proteomes" id="UP000186817">
    <property type="component" value="Unassembled WGS sequence"/>
</dbReference>
<evidence type="ECO:0000256" key="4">
    <source>
        <dbReference type="ARBA" id="ARBA00022741"/>
    </source>
</evidence>
<evidence type="ECO:0000256" key="2">
    <source>
        <dbReference type="ARBA" id="ARBA00022490"/>
    </source>
</evidence>
<sequence length="2355" mass="258692">MAKFAGGARIICILMVMFAGCLSFKLSEPPSGTEKQGAPGHVEGPEDASGAEGDGLGGLGKNLNFLLVKVAQLEALAEMQQAEIATHRLEIASLKKERHSGSDSPTAEVYPSKPRGILLETQSAEEAETRLEETTAVLKNVWRKHEHQRRTGHFKGSGTDRLRSGPEALRERGLKNETAGLAAESEENAIIPGIIPGGRRRVVSVPSWASDPVGTLEAGFDALSSTADKVNYAKDQLATHAFDTVEKATTLLENVLDLPGFSDFWVKLHRPEAPSFDLSGKLKLGKIKVEINLISANKHWELDLGTIDLPGGLKTIVSTPLTTVQGAMSLGGELQSCPNWHLPGEAVKCIGNKIVDVFAQLNAVASTALPTVQGAMSLGGELQSCPNWHLPGEAVKCIGNKIVDVFAQLNAVASTALPTVQGAMSLGGELQSCPNWHVPGEAVKCLAGKTIEKVEELNFPGDSAVHQVQKMITVGRDLNCANWHLNGGLVACLGTKIIDKVPPLKATVNVGHELSTCSQQTGDALMQCLGTIIIENTPPFSYLSHLGDVLSEFLEGFAKMAGSVAKQVLKGSSSLIQEAALSKFPAIGAPAAVHHSAQSLVITKHTQKQQGKLSTLQMEGDGIAFKLHDEGSNYQSKLITQFHGYERDTSSCLAFAPKSRQQAGQVSESDWQVTDPNDFVQLEPWAVPCGTDWMKEHESRWQGYSFYTGELNIEQCVTVSYGVEVQPVFAFVAGVQISVMPKPLVTVEATVCWPKERPDGQDLSMLRLKISTTSVLLFSKTLRLAKRYRDPTDFVDHNGHLHRTMANWEQGTNPRVSISRTKLMQMEAHQTHNQSHQAGKDEGEQGVFEWMEDEDTYLASANYSPELGVNLTSELHGVEARKRLSLAATRKEGVFQLFNFQHDGNVNFDFQALMDGKFLEMRMQMGFGPFQSEPKTVKLVDITHQFEVVLYALPFISMASRARAIDALNTFSHDMPPPIFLKPGTTVGLWNAFFQRFLVASSTGAVGSSHTINFDSGLPSNWHLERWTVVDAGEGKIALHHPRYNGFMSLAASGLSLKPGAVTDFHPAGGWEAETFVVVNRGGGTDLFGLQNPATKRFVSCGAHHDTYVSPPSDVFVPGWTHQEFRVEVLKPRLKVGSTVGLWNPFHKHWLRLNHADLDKGGNVMTSDQQPNLGSQTDWEKFLVVDADNGELALWNPSFQAFVQIENGDARASGPISPEQLPSIWPSCKFQVVPTPHGTISLRFQEGFLAMGPDPGAAGVLHTLWTIQSLPEAGTWEQFVVYEVSSGGPAEVPPPAGWNFQITRIGDQGRYITRCAPAICIHIGQGGVQIGNACWELFCLEHGIQPDGQMPSDKTIGGGDDAFNTFFSETGAGKHVPRCVMVDSGLLDLQRDGDDDVDHDQSESVMMTQINDYEEEDLEPTVVDEVRTGTYRQLFHPEQLISGKEDAANNFARGHYTIGKEIVDLVLACGGGTGSGLGCLMLERLSVDYGKKSKISFTVWCCPQVATAVVEPYNTVLCVHSLLEHTDVTIMYDNEALYDICRRNLDIERPTYTNLNRLIAQIISSLTASLRFDGALNVDITEFQTNLVPYPRIHFMLTSYAPVISAEKAYHEQLSVAEITMSVFEPASMMVKCDPRHGKYMACCMMYRGDVVPKDVNAAVATIKTKRTIQFVDWCPTGFKCGINYQPPTVVPGGDLAKVMRACCMISNSTAIAEVFSRIDHKFDLMYSRKRAFVHHYVGEGMEEGEFSEAREDLAALEKAKAWHLIPALLTDAWDTTFLQELMDCGGGGACGHNSVAIGASRVKGEKWEDVQEETVSLGEVAQHLRNKKQHYGWSNRKGEARGITIDVHQWKDDQWTNLFQKSGAKAPSLACTLRFAEEAVGSLDTLPPLRWLPRNTANQSSRVLSGFPLPQGLLRQDGTKRCSIAAFGSGKGQKETKLPEPVPPLLWTRAKTIRKLTTKRINHLAPALQSDLFFFVNKLGHVQSADADSLRWTGKFCANSPSSTRKKLEKRTGHSLCVVNVRYGVRACHDNHLLYVYFRLRDGGSSRVWHVQRQRLQEAFAQPKRKMMAKIQLQDRKASSGSERPGSSLLFAANLVSKQLPLSPAFRGGSATCMRADHDTILLTRDPLQSRFVVDSGGQDGNFIAVKDVFFLALDAKPWVLSADRYDMELVSVIASLVAEAAWTALGDYNEEPDAARFPITTRPARKIEAQIADTVKDNRKARVQEWRQRMKSNVFKCIKEGLFRIPNSILLVGDESTGSATIGEVLHCSRHWRRIWDRSPVRWEDVQDAYIFPANCTYIWKCPEAGELAAAAKSQTGKAAGLDGWSGDELDAVPRSCLAMLRRAATHMVLQSS</sequence>
<keyword evidence="10" id="KW-0732">Signal</keyword>
<dbReference type="PRINTS" id="PR01162">
    <property type="entry name" value="ALPHATUBULIN"/>
</dbReference>
<feature type="signal peptide" evidence="10">
    <location>
        <begin position="1"/>
        <end position="23"/>
    </location>
</feature>
<evidence type="ECO:0000256" key="1">
    <source>
        <dbReference type="ARBA" id="ARBA00009636"/>
    </source>
</evidence>
<dbReference type="Gene3D" id="3.40.50.1440">
    <property type="entry name" value="Tubulin/FtsZ, GTPase domain"/>
    <property type="match status" value="2"/>
</dbReference>
<dbReference type="CDD" id="cd00257">
    <property type="entry name" value="beta-trefoil_FSCN-like"/>
    <property type="match status" value="2"/>
</dbReference>
<keyword evidence="8" id="KW-0175">Coiled coil</keyword>
<dbReference type="PROSITE" id="PS00227">
    <property type="entry name" value="TUBULIN"/>
    <property type="match status" value="1"/>
</dbReference>
<evidence type="ECO:0000256" key="10">
    <source>
        <dbReference type="SAM" id="SignalP"/>
    </source>
</evidence>
<dbReference type="Pfam" id="PF00091">
    <property type="entry name" value="Tubulin"/>
    <property type="match status" value="2"/>
</dbReference>
<dbReference type="Pfam" id="PF03953">
    <property type="entry name" value="Tubulin_C"/>
    <property type="match status" value="1"/>
</dbReference>
<protein>
    <submittedName>
        <fullName evidence="13">Tubulin alpha chain</fullName>
    </submittedName>
</protein>
<dbReference type="GO" id="GO:0005200">
    <property type="term" value="F:structural constituent of cytoskeleton"/>
    <property type="evidence" value="ECO:0007669"/>
    <property type="project" value="InterPro"/>
</dbReference>
<dbReference type="GO" id="GO:0016787">
    <property type="term" value="F:hydrolase activity"/>
    <property type="evidence" value="ECO:0007669"/>
    <property type="project" value="UniProtKB-KW"/>
</dbReference>
<evidence type="ECO:0000256" key="9">
    <source>
        <dbReference type="SAM" id="MobiDB-lite"/>
    </source>
</evidence>
<gene>
    <name evidence="13" type="ORF">AK812_SmicGene2440</name>
</gene>
<evidence type="ECO:0000256" key="8">
    <source>
        <dbReference type="SAM" id="Coils"/>
    </source>
</evidence>
<keyword evidence="2" id="KW-0963">Cytoplasm</keyword>
<comment type="catalytic activity">
    <reaction evidence="7">
        <text>GTP + H2O = GDP + phosphate + H(+)</text>
        <dbReference type="Rhea" id="RHEA:19669"/>
        <dbReference type="ChEBI" id="CHEBI:15377"/>
        <dbReference type="ChEBI" id="CHEBI:15378"/>
        <dbReference type="ChEBI" id="CHEBI:37565"/>
        <dbReference type="ChEBI" id="CHEBI:43474"/>
        <dbReference type="ChEBI" id="CHEBI:58189"/>
    </reaction>
    <physiologicalReaction direction="left-to-right" evidence="7">
        <dbReference type="Rhea" id="RHEA:19670"/>
    </physiologicalReaction>
</comment>
<feature type="coiled-coil region" evidence="8">
    <location>
        <begin position="63"/>
        <end position="97"/>
    </location>
</feature>
<dbReference type="FunFam" id="3.30.1330.20:FF:000001">
    <property type="entry name" value="Tubulin alpha chain"/>
    <property type="match status" value="1"/>
</dbReference>
<dbReference type="OrthoDB" id="409329at2759"/>
<proteinExistence type="inferred from homology"/>
<dbReference type="InterPro" id="IPR017975">
    <property type="entry name" value="Tubulin_CS"/>
</dbReference>
<organism evidence="13 14">
    <name type="scientific">Symbiodinium microadriaticum</name>
    <name type="common">Dinoflagellate</name>
    <name type="synonym">Zooxanthella microadriatica</name>
    <dbReference type="NCBI Taxonomy" id="2951"/>
    <lineage>
        <taxon>Eukaryota</taxon>
        <taxon>Sar</taxon>
        <taxon>Alveolata</taxon>
        <taxon>Dinophyceae</taxon>
        <taxon>Suessiales</taxon>
        <taxon>Symbiodiniaceae</taxon>
        <taxon>Symbiodinium</taxon>
    </lineage>
</organism>
<dbReference type="InterPro" id="IPR036525">
    <property type="entry name" value="Tubulin/FtsZ_GTPase_sf"/>
</dbReference>